<dbReference type="GO" id="GO:0005524">
    <property type="term" value="F:ATP binding"/>
    <property type="evidence" value="ECO:0007669"/>
    <property type="project" value="InterPro"/>
</dbReference>
<keyword evidence="4" id="KW-1133">Transmembrane helix</keyword>
<evidence type="ECO:0000256" key="4">
    <source>
        <dbReference type="ARBA" id="ARBA00022989"/>
    </source>
</evidence>
<feature type="domain" description="Protein kinase" evidence="6">
    <location>
        <begin position="69"/>
        <end position="275"/>
    </location>
</feature>
<dbReference type="PANTHER" id="PTHR47974:SF3">
    <property type="entry name" value="RECEPTOR-LIKE SERINE_THREONINE-PROTEIN KINASE"/>
    <property type="match status" value="1"/>
</dbReference>
<dbReference type="GO" id="GO:0004672">
    <property type="term" value="F:protein kinase activity"/>
    <property type="evidence" value="ECO:0007669"/>
    <property type="project" value="InterPro"/>
</dbReference>
<dbReference type="Gene3D" id="3.30.200.20">
    <property type="entry name" value="Phosphorylase Kinase, domain 1"/>
    <property type="match status" value="1"/>
</dbReference>
<evidence type="ECO:0000256" key="5">
    <source>
        <dbReference type="ARBA" id="ARBA00023136"/>
    </source>
</evidence>
<dbReference type="GO" id="GO:0016020">
    <property type="term" value="C:membrane"/>
    <property type="evidence" value="ECO:0007669"/>
    <property type="project" value="UniProtKB-SubCell"/>
</dbReference>
<evidence type="ECO:0000259" key="6">
    <source>
        <dbReference type="PROSITE" id="PS50011"/>
    </source>
</evidence>
<evidence type="ECO:0000256" key="3">
    <source>
        <dbReference type="ARBA" id="ARBA00022729"/>
    </source>
</evidence>
<comment type="subcellular location">
    <subcellularLocation>
        <location evidence="1">Membrane</location>
        <topology evidence="1">Single-pass membrane protein</topology>
    </subcellularLocation>
</comment>
<dbReference type="Pfam" id="PF00069">
    <property type="entry name" value="Pkinase"/>
    <property type="match status" value="1"/>
</dbReference>
<dbReference type="OrthoDB" id="4062651at2759"/>
<dbReference type="PROSITE" id="PS50011">
    <property type="entry name" value="PROTEIN_KINASE_DOM"/>
    <property type="match status" value="1"/>
</dbReference>
<sequence>MASVDPIACVVVIMPPTGDVIAYPASRWRIQLTGLLGVRRNSISLAKFLSKYMKMRRTNRHSDSAQQRYLLTTRFKRFSFAELRKATKGFSDRTRCWGNSIQSEANQGEAEFLAEVNTIGRHNHMNLIEIWGYCVEGKHMLLVYEYMEHRSLAENLSSNIALDWEKKFEIAVGTAKGLAYLHDECLEWVLHCDVKPQNRLLHSDYQPKVADFGLSKLRNRVTGKSPTGMHSGEAGEHMRVVKLVKEKMMSNIGSGSAKESWIEELIDPSQRVARK</sequence>
<reference evidence="7 8" key="1">
    <citation type="submission" date="2019-06" db="EMBL/GenBank/DDBJ databases">
        <title>A chromosomal-level reference genome of Carpinus fangiana (Coryloideae, Betulaceae).</title>
        <authorList>
            <person name="Yang X."/>
            <person name="Wang Z."/>
            <person name="Zhang L."/>
            <person name="Hao G."/>
            <person name="Liu J."/>
            <person name="Yang Y."/>
        </authorList>
    </citation>
    <scope>NUCLEOTIDE SEQUENCE [LARGE SCALE GENOMIC DNA]</scope>
    <source>
        <strain evidence="7">Cfa_2016G</strain>
        <tissue evidence="7">Leaf</tissue>
    </source>
</reference>
<dbReference type="SUPFAM" id="SSF56112">
    <property type="entry name" value="Protein kinase-like (PK-like)"/>
    <property type="match status" value="1"/>
</dbReference>
<gene>
    <name evidence="7" type="ORF">FH972_006765</name>
</gene>
<dbReference type="InterPro" id="IPR011009">
    <property type="entry name" value="Kinase-like_dom_sf"/>
</dbReference>
<dbReference type="Gene3D" id="1.10.510.10">
    <property type="entry name" value="Transferase(Phosphotransferase) domain 1"/>
    <property type="match status" value="1"/>
</dbReference>
<evidence type="ECO:0000313" key="8">
    <source>
        <dbReference type="Proteomes" id="UP000327013"/>
    </source>
</evidence>
<keyword evidence="3" id="KW-0732">Signal</keyword>
<proteinExistence type="predicted"/>
<organism evidence="7 8">
    <name type="scientific">Carpinus fangiana</name>
    <dbReference type="NCBI Taxonomy" id="176857"/>
    <lineage>
        <taxon>Eukaryota</taxon>
        <taxon>Viridiplantae</taxon>
        <taxon>Streptophyta</taxon>
        <taxon>Embryophyta</taxon>
        <taxon>Tracheophyta</taxon>
        <taxon>Spermatophyta</taxon>
        <taxon>Magnoliopsida</taxon>
        <taxon>eudicotyledons</taxon>
        <taxon>Gunneridae</taxon>
        <taxon>Pentapetalae</taxon>
        <taxon>rosids</taxon>
        <taxon>fabids</taxon>
        <taxon>Fagales</taxon>
        <taxon>Betulaceae</taxon>
        <taxon>Carpinus</taxon>
    </lineage>
</organism>
<dbReference type="Proteomes" id="UP000327013">
    <property type="component" value="Chromosome 2"/>
</dbReference>
<keyword evidence="8" id="KW-1185">Reference proteome</keyword>
<keyword evidence="2" id="KW-0812">Transmembrane</keyword>
<evidence type="ECO:0000256" key="2">
    <source>
        <dbReference type="ARBA" id="ARBA00022692"/>
    </source>
</evidence>
<accession>A0A5N6QTL1</accession>
<evidence type="ECO:0000256" key="1">
    <source>
        <dbReference type="ARBA" id="ARBA00004167"/>
    </source>
</evidence>
<dbReference type="AlphaFoldDB" id="A0A5N6QTL1"/>
<evidence type="ECO:0000313" key="7">
    <source>
        <dbReference type="EMBL" id="KAE8010394.1"/>
    </source>
</evidence>
<dbReference type="InterPro" id="IPR000719">
    <property type="entry name" value="Prot_kinase_dom"/>
</dbReference>
<dbReference type="SMART" id="SM00220">
    <property type="entry name" value="S_TKc"/>
    <property type="match status" value="1"/>
</dbReference>
<keyword evidence="5" id="KW-0472">Membrane</keyword>
<dbReference type="EMBL" id="CM017322">
    <property type="protein sequence ID" value="KAE8010394.1"/>
    <property type="molecule type" value="Genomic_DNA"/>
</dbReference>
<protein>
    <recommendedName>
        <fullName evidence="6">Protein kinase domain-containing protein</fullName>
    </recommendedName>
</protein>
<name>A0A5N6QTL1_9ROSI</name>
<dbReference type="PANTHER" id="PTHR47974">
    <property type="entry name" value="OS07G0415500 PROTEIN"/>
    <property type="match status" value="1"/>
</dbReference>